<evidence type="ECO:0000259" key="1">
    <source>
        <dbReference type="Pfam" id="PF13952"/>
    </source>
</evidence>
<dbReference type="PANTHER" id="PTHR48258">
    <property type="entry name" value="DUF4218 DOMAIN-CONTAINING PROTEIN-RELATED"/>
    <property type="match status" value="1"/>
</dbReference>
<sequence>MFALAQGPDSQAHTLHRCHINNWLFRTADIEKSLVTQNSGVLVKGDGTSGNMNWYGVIKRMISLEFPGQKEVILFQCDWFDVPAATTKAEDTIRINLGYKDEPYISAAQAELVFYVNLVNKPGWSSVIALKPRDLFAMSELELEDSIDVGVEGINLLGGQQDLTNWTRSDKEGTTGDVSVITQVQAQVVDEPDDAVFDVDDEDDVDDTYIDDGVVAPVASAVQGQDNDFFI</sequence>
<reference evidence="2" key="1">
    <citation type="submission" date="2020-05" db="EMBL/GenBank/DDBJ databases">
        <title>WGS assembly of Panicum virgatum.</title>
        <authorList>
            <person name="Lovell J.T."/>
            <person name="Jenkins J."/>
            <person name="Shu S."/>
            <person name="Juenger T.E."/>
            <person name="Schmutz J."/>
        </authorList>
    </citation>
    <scope>NUCLEOTIDE SEQUENCE</scope>
    <source>
        <strain evidence="2">AP13</strain>
    </source>
</reference>
<comment type="caution">
    <text evidence="2">The sequence shown here is derived from an EMBL/GenBank/DDBJ whole genome shotgun (WGS) entry which is preliminary data.</text>
</comment>
<dbReference type="Proteomes" id="UP000823388">
    <property type="component" value="Chromosome 1N"/>
</dbReference>
<protein>
    <recommendedName>
        <fullName evidence="1">DUF4216 domain-containing protein</fullName>
    </recommendedName>
</protein>
<accession>A0A8T0WRP3</accession>
<evidence type="ECO:0000313" key="2">
    <source>
        <dbReference type="EMBL" id="KAG2650530.1"/>
    </source>
</evidence>
<evidence type="ECO:0000313" key="3">
    <source>
        <dbReference type="Proteomes" id="UP000823388"/>
    </source>
</evidence>
<feature type="domain" description="DUF4216" evidence="1">
    <location>
        <begin position="62"/>
        <end position="126"/>
    </location>
</feature>
<dbReference type="EMBL" id="CM029038">
    <property type="protein sequence ID" value="KAG2650530.1"/>
    <property type="molecule type" value="Genomic_DNA"/>
</dbReference>
<proteinExistence type="predicted"/>
<dbReference type="InterPro" id="IPR025312">
    <property type="entry name" value="DUF4216"/>
</dbReference>
<keyword evidence="3" id="KW-1185">Reference proteome</keyword>
<organism evidence="2 3">
    <name type="scientific">Panicum virgatum</name>
    <name type="common">Blackwell switchgrass</name>
    <dbReference type="NCBI Taxonomy" id="38727"/>
    <lineage>
        <taxon>Eukaryota</taxon>
        <taxon>Viridiplantae</taxon>
        <taxon>Streptophyta</taxon>
        <taxon>Embryophyta</taxon>
        <taxon>Tracheophyta</taxon>
        <taxon>Spermatophyta</taxon>
        <taxon>Magnoliopsida</taxon>
        <taxon>Liliopsida</taxon>
        <taxon>Poales</taxon>
        <taxon>Poaceae</taxon>
        <taxon>PACMAD clade</taxon>
        <taxon>Panicoideae</taxon>
        <taxon>Panicodae</taxon>
        <taxon>Paniceae</taxon>
        <taxon>Panicinae</taxon>
        <taxon>Panicum</taxon>
        <taxon>Panicum sect. Hiantes</taxon>
    </lineage>
</organism>
<dbReference type="PANTHER" id="PTHR48258:SF15">
    <property type="entry name" value="OS02G0543900 PROTEIN"/>
    <property type="match status" value="1"/>
</dbReference>
<name>A0A8T0WRP3_PANVG</name>
<dbReference type="AlphaFoldDB" id="A0A8T0WRP3"/>
<gene>
    <name evidence="2" type="ORF">PVAP13_1NG199619</name>
</gene>
<dbReference type="Pfam" id="PF13952">
    <property type="entry name" value="DUF4216"/>
    <property type="match status" value="1"/>
</dbReference>